<proteinExistence type="predicted"/>
<comment type="caution">
    <text evidence="1">The sequence shown here is derived from an EMBL/GenBank/DDBJ whole genome shotgun (WGS) entry which is preliminary data.</text>
</comment>
<reference evidence="1 2" key="1">
    <citation type="submission" date="2018-03" db="EMBL/GenBank/DDBJ databases">
        <title>Draft Genome Sequences of the Obligatory Marine Myxobacteria Enhygromyxa salina SWB007.</title>
        <authorList>
            <person name="Poehlein A."/>
            <person name="Moghaddam J.A."/>
            <person name="Harms H."/>
            <person name="Alanjari M."/>
            <person name="Koenig G.M."/>
            <person name="Daniel R."/>
            <person name="Schaeberle T.F."/>
        </authorList>
    </citation>
    <scope>NUCLEOTIDE SEQUENCE [LARGE SCALE GENOMIC DNA]</scope>
    <source>
        <strain evidence="1 2">SWB007</strain>
    </source>
</reference>
<evidence type="ECO:0000313" key="1">
    <source>
        <dbReference type="EMBL" id="PRQ00426.1"/>
    </source>
</evidence>
<protein>
    <recommendedName>
        <fullName evidence="3">STAS/SEC14 domain-containing protein</fullName>
    </recommendedName>
</protein>
<dbReference type="Proteomes" id="UP000238823">
    <property type="component" value="Unassembled WGS sequence"/>
</dbReference>
<evidence type="ECO:0000313" key="2">
    <source>
        <dbReference type="Proteomes" id="UP000238823"/>
    </source>
</evidence>
<sequence length="148" mass="16196">MMARGPGWRLVEGEADNWHVALRRETEDPVRTWAHLLRTIRSISTTHRLRPIVLDLRDAERLGGVAAQAAGLLLAELEQRGLRICAIVGPDLIHAARVQHLISLHAPICGGCFLTEGEAIDWVRTGPPPVAAPLRSRPGGLRIAPPRV</sequence>
<gene>
    <name evidence="1" type="ORF">ENSA7_59200</name>
</gene>
<evidence type="ECO:0008006" key="3">
    <source>
        <dbReference type="Google" id="ProtNLM"/>
    </source>
</evidence>
<accession>A0A2S9Y5U9</accession>
<organism evidence="1 2">
    <name type="scientific">Enhygromyxa salina</name>
    <dbReference type="NCBI Taxonomy" id="215803"/>
    <lineage>
        <taxon>Bacteria</taxon>
        <taxon>Pseudomonadati</taxon>
        <taxon>Myxococcota</taxon>
        <taxon>Polyangia</taxon>
        <taxon>Nannocystales</taxon>
        <taxon>Nannocystaceae</taxon>
        <taxon>Enhygromyxa</taxon>
    </lineage>
</organism>
<dbReference type="AlphaFoldDB" id="A0A2S9Y5U9"/>
<name>A0A2S9Y5U9_9BACT</name>
<dbReference type="EMBL" id="PVNL01000118">
    <property type="protein sequence ID" value="PRQ00426.1"/>
    <property type="molecule type" value="Genomic_DNA"/>
</dbReference>